<evidence type="ECO:0000256" key="3">
    <source>
        <dbReference type="ARBA" id="ARBA00011396"/>
    </source>
</evidence>
<reference evidence="10" key="2">
    <citation type="submission" date="2019-09" db="UniProtKB">
        <authorList>
            <consortium name="WormBaseParasite"/>
        </authorList>
    </citation>
    <scope>IDENTIFICATION</scope>
</reference>
<evidence type="ECO:0000256" key="1">
    <source>
        <dbReference type="ARBA" id="ARBA00004406"/>
    </source>
</evidence>
<keyword evidence="6" id="KW-0472">Membrane</keyword>
<proteinExistence type="inferred from homology"/>
<evidence type="ECO:0000313" key="10">
    <source>
        <dbReference type="WBParaSite" id="HPBE_0001407001-mRNA-1"/>
    </source>
</evidence>
<feature type="domain" description="Golgin subfamily A member 7/ERF4" evidence="7">
    <location>
        <begin position="31"/>
        <end position="140"/>
    </location>
</feature>
<dbReference type="Proteomes" id="UP000050761">
    <property type="component" value="Unassembled WGS sequence"/>
</dbReference>
<dbReference type="Pfam" id="PF10256">
    <property type="entry name" value="Erf4"/>
    <property type="match status" value="1"/>
</dbReference>
<name>A0A3P8DQG9_HELPZ</name>
<evidence type="ECO:0000313" key="9">
    <source>
        <dbReference type="Proteomes" id="UP000050761"/>
    </source>
</evidence>
<dbReference type="InterPro" id="IPR019383">
    <property type="entry name" value="Golgin_A_7/ERF4"/>
</dbReference>
<dbReference type="GO" id="GO:0005789">
    <property type="term" value="C:endoplasmic reticulum membrane"/>
    <property type="evidence" value="ECO:0007669"/>
    <property type="project" value="UniProtKB-SubCell"/>
</dbReference>
<dbReference type="PANTHER" id="PTHR13254">
    <property type="entry name" value="GOLGI AUTOANTIGEN, GOLGIN SUBFAMILY A, 7"/>
    <property type="match status" value="1"/>
</dbReference>
<comment type="subunit">
    <text evidence="3">Interacts with ERF2.</text>
</comment>
<comment type="subcellular location">
    <subcellularLocation>
        <location evidence="1">Endoplasmic reticulum membrane</location>
        <topology evidence="1">Peripheral membrane protein</topology>
    </subcellularLocation>
</comment>
<dbReference type="EMBL" id="UZAH01028191">
    <property type="protein sequence ID" value="VDO98392.1"/>
    <property type="molecule type" value="Genomic_DNA"/>
</dbReference>
<dbReference type="WBParaSite" id="HPBE_0001407001-mRNA-1">
    <property type="protein sequence ID" value="HPBE_0001407001-mRNA-1"/>
    <property type="gene ID" value="HPBE_0001407001"/>
</dbReference>
<evidence type="ECO:0000313" key="8">
    <source>
        <dbReference type="EMBL" id="VDO98392.1"/>
    </source>
</evidence>
<keyword evidence="9" id="KW-1185">Reference proteome</keyword>
<dbReference type="InterPro" id="IPR051371">
    <property type="entry name" value="Ras_palmitoyltransferase"/>
</dbReference>
<evidence type="ECO:0000259" key="7">
    <source>
        <dbReference type="Pfam" id="PF10256"/>
    </source>
</evidence>
<evidence type="ECO:0000256" key="4">
    <source>
        <dbReference type="ARBA" id="ARBA00018463"/>
    </source>
</evidence>
<evidence type="ECO:0000256" key="6">
    <source>
        <dbReference type="ARBA" id="ARBA00023136"/>
    </source>
</evidence>
<evidence type="ECO:0000256" key="2">
    <source>
        <dbReference type="ARBA" id="ARBA00007732"/>
    </source>
</evidence>
<organism evidence="8">
    <name type="scientific">Heligmosomoides polygyrus</name>
    <name type="common">Parasitic roundworm</name>
    <dbReference type="NCBI Taxonomy" id="6339"/>
    <lineage>
        <taxon>Eukaryota</taxon>
        <taxon>Metazoa</taxon>
        <taxon>Ecdysozoa</taxon>
        <taxon>Nematoda</taxon>
        <taxon>Chromadorea</taxon>
        <taxon>Rhabditida</taxon>
        <taxon>Rhabditina</taxon>
        <taxon>Rhabditomorpha</taxon>
        <taxon>Strongyloidea</taxon>
        <taxon>Heligmosomidae</taxon>
        <taxon>Heligmosomoides</taxon>
    </lineage>
</organism>
<gene>
    <name evidence="8" type="ORF">HPBE_LOCUS14071</name>
</gene>
<sequence length="253" mass="28368">MVMASPPQSLSKNGVTVHEMKTIRLESCRKIFIPRDYSHGLNVHFETQFPMPFRGKISEATWETTIHTINSIFADAEKVCFATILETLLGCATCYCSRLVSDTIYQKKMKKLNEFLAQENHQTYNPAGFHILSPMERGLRTGQQDRCVRQTMAWLVSSSFLLVCLASWTAAYKMAIFVPDIADSQVLFNTRVAETLAKAGHDVTMIMISAYDEKSSNPVKTAKEVKSESDLPVGIDSAAATVPFPFFSARRKH</sequence>
<dbReference type="GO" id="GO:0002178">
    <property type="term" value="C:palmitoyltransferase complex"/>
    <property type="evidence" value="ECO:0007669"/>
    <property type="project" value="TreeGrafter"/>
</dbReference>
<accession>A0A3P8DQG9</accession>
<comment type="similarity">
    <text evidence="2">Belongs to the ERF4 family.</text>
</comment>
<keyword evidence="5" id="KW-0256">Endoplasmic reticulum</keyword>
<dbReference type="AlphaFoldDB" id="A0A3P8DQG9"/>
<dbReference type="PANTHER" id="PTHR13254:SF0">
    <property type="entry name" value="GOLGIN SUBFAMILY A MEMBER 7_ERF4 DOMAIN-CONTAINING PROTEIN"/>
    <property type="match status" value="1"/>
</dbReference>
<dbReference type="GO" id="GO:0006612">
    <property type="term" value="P:protein targeting to membrane"/>
    <property type="evidence" value="ECO:0007669"/>
    <property type="project" value="TreeGrafter"/>
</dbReference>
<evidence type="ECO:0000256" key="5">
    <source>
        <dbReference type="ARBA" id="ARBA00022824"/>
    </source>
</evidence>
<reference evidence="8 9" key="1">
    <citation type="submission" date="2018-11" db="EMBL/GenBank/DDBJ databases">
        <authorList>
            <consortium name="Pathogen Informatics"/>
        </authorList>
    </citation>
    <scope>NUCLEOTIDE SEQUENCE [LARGE SCALE GENOMIC DNA]</scope>
</reference>
<dbReference type="OrthoDB" id="2190159at2759"/>
<protein>
    <recommendedName>
        <fullName evidence="4">Ras modification protein ERF4</fullName>
    </recommendedName>
</protein>